<feature type="transmembrane region" description="Helical" evidence="8">
    <location>
        <begin position="185"/>
        <end position="206"/>
    </location>
</feature>
<dbReference type="InterPro" id="IPR035952">
    <property type="entry name" value="Rhomboid-like_sf"/>
</dbReference>
<keyword evidence="7" id="KW-0479">Metal-binding</keyword>
<comment type="caution">
    <text evidence="10">The sequence shown here is derived from an EMBL/GenBank/DDBJ whole genome shotgun (WGS) entry which is preliminary data.</text>
</comment>
<keyword evidence="11" id="KW-1185">Reference proteome</keyword>
<keyword evidence="7" id="KW-0863">Zinc-finger</keyword>
<feature type="transmembrane region" description="Helical" evidence="8">
    <location>
        <begin position="265"/>
        <end position="289"/>
    </location>
</feature>
<dbReference type="GO" id="GO:0008270">
    <property type="term" value="F:zinc ion binding"/>
    <property type="evidence" value="ECO:0007669"/>
    <property type="project" value="UniProtKB-KW"/>
</dbReference>
<dbReference type="GO" id="GO:0005789">
    <property type="term" value="C:endoplasmic reticulum membrane"/>
    <property type="evidence" value="ECO:0007669"/>
    <property type="project" value="UniProtKB-SubCell"/>
</dbReference>
<feature type="domain" description="C2H2-type" evidence="9">
    <location>
        <begin position="22"/>
        <end position="50"/>
    </location>
</feature>
<dbReference type="SUPFAM" id="SSF144091">
    <property type="entry name" value="Rhomboid-like"/>
    <property type="match status" value="1"/>
</dbReference>
<dbReference type="GO" id="GO:0006950">
    <property type="term" value="P:response to stress"/>
    <property type="evidence" value="ECO:0007669"/>
    <property type="project" value="UniProtKB-ARBA"/>
</dbReference>
<comment type="similarity">
    <text evidence="2 8">Belongs to the derlin family.</text>
</comment>
<comment type="function">
    <text evidence="8">May be involved in the degradation of misfolded endoplasmic reticulum (ER) luminal proteins.</text>
</comment>
<reference evidence="11" key="1">
    <citation type="submission" date="2023-01" db="EMBL/GenBank/DDBJ databases">
        <title>Key to firefly adult light organ development and bioluminescence: homeobox transcription factors regulate luciferase expression and transportation to peroxisome.</title>
        <authorList>
            <person name="Fu X."/>
        </authorList>
    </citation>
    <scope>NUCLEOTIDE SEQUENCE [LARGE SCALE GENOMIC DNA]</scope>
</reference>
<dbReference type="PROSITE" id="PS50157">
    <property type="entry name" value="ZINC_FINGER_C2H2_2"/>
    <property type="match status" value="1"/>
</dbReference>
<comment type="subcellular location">
    <subcellularLocation>
        <location evidence="1 8">Endoplasmic reticulum membrane</location>
        <topology evidence="1 8">Multi-pass membrane protein</topology>
    </subcellularLocation>
</comment>
<sequence length="419" mass="48430">MSSSSKQVLTSDGAVVAAKKSKVCHQCGHVFTRSDNLKRHLQNSCKSVAPNDEVKKRKFEDGGESSSKKKIDDNKQEVIVNVRCNECQEDVLKAHYRGHLRSNRHKINACRFIDDESIQIIQSAFQDRLMSYKLSPSNQHVKVVDLMNEFSEKISSLMNKQVYVCIEKMSDLGEWYRNVPFFTRYWLTLTVAFTLAGRFGIFRPHTLILLYEPLTRFQIWRLFTCLFYYPLSPATGFHFLINLYFLYNYSRRLETDQYGGKPADYFFMLIFNWICCIIVGLIAEIPLLLDPMVLSVLYIWCQLNKDVIINFWFGTRFKAMYLPWVLLGFNMIISGGGLYEIIGILIGHLYFFLMFKYPQELGGPMLLQTPSILKEWFPDNFGGVHGFGQPPQRPPQAPPRRGGMFRGHNWGRGNVLGGN</sequence>
<keyword evidence="7" id="KW-0862">Zinc</keyword>
<keyword evidence="6 8" id="KW-0472">Membrane</keyword>
<protein>
    <recommendedName>
        <fullName evidence="8">Derlin</fullName>
    </recommendedName>
</protein>
<evidence type="ECO:0000256" key="3">
    <source>
        <dbReference type="ARBA" id="ARBA00022692"/>
    </source>
</evidence>
<evidence type="ECO:0000256" key="7">
    <source>
        <dbReference type="PROSITE-ProRule" id="PRU00042"/>
    </source>
</evidence>
<keyword evidence="3 8" id="KW-0812">Transmembrane</keyword>
<dbReference type="Proteomes" id="UP001353858">
    <property type="component" value="Unassembled WGS sequence"/>
</dbReference>
<feature type="transmembrane region" description="Helical" evidence="8">
    <location>
        <begin position="321"/>
        <end position="353"/>
    </location>
</feature>
<gene>
    <name evidence="10" type="ORF">RN001_001241</name>
</gene>
<proteinExistence type="inferred from homology"/>
<evidence type="ECO:0000256" key="8">
    <source>
        <dbReference type="RuleBase" id="RU363059"/>
    </source>
</evidence>
<feature type="transmembrane region" description="Helical" evidence="8">
    <location>
        <begin position="226"/>
        <end position="245"/>
    </location>
</feature>
<dbReference type="Pfam" id="PF04511">
    <property type="entry name" value="DER1"/>
    <property type="match status" value="1"/>
</dbReference>
<evidence type="ECO:0000313" key="10">
    <source>
        <dbReference type="EMBL" id="KAK4884970.1"/>
    </source>
</evidence>
<evidence type="ECO:0000256" key="4">
    <source>
        <dbReference type="ARBA" id="ARBA00022824"/>
    </source>
</evidence>
<keyword evidence="5 8" id="KW-1133">Transmembrane helix</keyword>
<evidence type="ECO:0000256" key="2">
    <source>
        <dbReference type="ARBA" id="ARBA00008917"/>
    </source>
</evidence>
<keyword evidence="4 8" id="KW-0256">Endoplasmic reticulum</keyword>
<dbReference type="PANTHER" id="PTHR11009">
    <property type="entry name" value="DER1-LIKE PROTEIN, DERLIN"/>
    <property type="match status" value="1"/>
</dbReference>
<dbReference type="InterPro" id="IPR013087">
    <property type="entry name" value="Znf_C2H2_type"/>
</dbReference>
<evidence type="ECO:0000313" key="11">
    <source>
        <dbReference type="Proteomes" id="UP001353858"/>
    </source>
</evidence>
<accession>A0AAN7SSL4</accession>
<dbReference type="EMBL" id="JARPUR010000001">
    <property type="protein sequence ID" value="KAK4884970.1"/>
    <property type="molecule type" value="Genomic_DNA"/>
</dbReference>
<evidence type="ECO:0000259" key="9">
    <source>
        <dbReference type="PROSITE" id="PS50157"/>
    </source>
</evidence>
<evidence type="ECO:0000256" key="6">
    <source>
        <dbReference type="ARBA" id="ARBA00023136"/>
    </source>
</evidence>
<name>A0AAN7SSL4_9COLE</name>
<evidence type="ECO:0000256" key="5">
    <source>
        <dbReference type="ARBA" id="ARBA00022989"/>
    </source>
</evidence>
<dbReference type="AlphaFoldDB" id="A0AAN7SSL4"/>
<organism evidence="10 11">
    <name type="scientific">Aquatica leii</name>
    <dbReference type="NCBI Taxonomy" id="1421715"/>
    <lineage>
        <taxon>Eukaryota</taxon>
        <taxon>Metazoa</taxon>
        <taxon>Ecdysozoa</taxon>
        <taxon>Arthropoda</taxon>
        <taxon>Hexapoda</taxon>
        <taxon>Insecta</taxon>
        <taxon>Pterygota</taxon>
        <taxon>Neoptera</taxon>
        <taxon>Endopterygota</taxon>
        <taxon>Coleoptera</taxon>
        <taxon>Polyphaga</taxon>
        <taxon>Elateriformia</taxon>
        <taxon>Elateroidea</taxon>
        <taxon>Lampyridae</taxon>
        <taxon>Luciolinae</taxon>
        <taxon>Aquatica</taxon>
    </lineage>
</organism>
<dbReference type="InterPro" id="IPR007599">
    <property type="entry name" value="DER1"/>
</dbReference>
<evidence type="ECO:0000256" key="1">
    <source>
        <dbReference type="ARBA" id="ARBA00004477"/>
    </source>
</evidence>